<protein>
    <submittedName>
        <fullName evidence="1">von Willebrand factor type A domain protein</fullName>
    </submittedName>
</protein>
<organism evidence="1">
    <name type="scientific">human gut metagenome</name>
    <dbReference type="NCBI Taxonomy" id="408170"/>
    <lineage>
        <taxon>unclassified sequences</taxon>
        <taxon>metagenomes</taxon>
        <taxon>organismal metagenomes</taxon>
    </lineage>
</organism>
<dbReference type="EMBL" id="AJWZ01001397">
    <property type="protein sequence ID" value="EKC73903.1"/>
    <property type="molecule type" value="Genomic_DNA"/>
</dbReference>
<evidence type="ECO:0000313" key="1">
    <source>
        <dbReference type="EMBL" id="EKC73903.1"/>
    </source>
</evidence>
<dbReference type="AlphaFoldDB" id="K1TVN3"/>
<feature type="non-terminal residue" evidence="1">
    <location>
        <position position="105"/>
    </location>
</feature>
<reference evidence="1" key="1">
    <citation type="journal article" date="2013" name="Environ. Microbiol.">
        <title>Microbiota from the distal guts of lean and obese adolescents exhibit partial functional redundancy besides clear differences in community structure.</title>
        <authorList>
            <person name="Ferrer M."/>
            <person name="Ruiz A."/>
            <person name="Lanza F."/>
            <person name="Haange S.B."/>
            <person name="Oberbach A."/>
            <person name="Till H."/>
            <person name="Bargiela R."/>
            <person name="Campoy C."/>
            <person name="Segura M.T."/>
            <person name="Richter M."/>
            <person name="von Bergen M."/>
            <person name="Seifert J."/>
            <person name="Suarez A."/>
        </authorList>
    </citation>
    <scope>NUCLEOTIDE SEQUENCE</scope>
</reference>
<gene>
    <name evidence="1" type="ORF">OBE_02147</name>
</gene>
<name>K1TVN3_9ZZZZ</name>
<sequence>MEELKDKTAMQKTQIFNVIILDRSGSMQRIRQAAVDGFNETLVGIKKAQEKFADTQEHFVSLVTFCSCETCNVFDKVPVGKAHPLSMNDYEPCCSTPLYDAMGFT</sequence>
<comment type="caution">
    <text evidence="1">The sequence shown here is derived from an EMBL/GenBank/DDBJ whole genome shotgun (WGS) entry which is preliminary data.</text>
</comment>
<proteinExistence type="predicted"/>
<accession>K1TVN3</accession>